<accession>A0A2I1GEK0</accession>
<dbReference type="VEuPathDB" id="FungiDB:RhiirA1_451044"/>
<dbReference type="InterPro" id="IPR012337">
    <property type="entry name" value="RNaseH-like_sf"/>
</dbReference>
<dbReference type="AlphaFoldDB" id="A0A2I1GEK0"/>
<dbReference type="EMBL" id="LLXI01000362">
    <property type="protein sequence ID" value="PKY45059.1"/>
    <property type="molecule type" value="Genomic_DNA"/>
</dbReference>
<organism evidence="1 2">
    <name type="scientific">Rhizophagus irregularis</name>
    <dbReference type="NCBI Taxonomy" id="588596"/>
    <lineage>
        <taxon>Eukaryota</taxon>
        <taxon>Fungi</taxon>
        <taxon>Fungi incertae sedis</taxon>
        <taxon>Mucoromycota</taxon>
        <taxon>Glomeromycotina</taxon>
        <taxon>Glomeromycetes</taxon>
        <taxon>Glomerales</taxon>
        <taxon>Glomeraceae</taxon>
        <taxon>Rhizophagus</taxon>
    </lineage>
</organism>
<evidence type="ECO:0000313" key="1">
    <source>
        <dbReference type="EMBL" id="PKY45059.1"/>
    </source>
</evidence>
<evidence type="ECO:0000313" key="2">
    <source>
        <dbReference type="Proteomes" id="UP000234323"/>
    </source>
</evidence>
<reference evidence="1 2" key="1">
    <citation type="submission" date="2015-10" db="EMBL/GenBank/DDBJ databases">
        <title>Genome analyses suggest a sexual origin of heterokaryosis in a supposedly ancient asexual fungus.</title>
        <authorList>
            <person name="Ropars J."/>
            <person name="Sedzielewska K."/>
            <person name="Noel J."/>
            <person name="Charron P."/>
            <person name="Farinelli L."/>
            <person name="Marton T."/>
            <person name="Kruger M."/>
            <person name="Pelin A."/>
            <person name="Brachmann A."/>
            <person name="Corradi N."/>
        </authorList>
    </citation>
    <scope>NUCLEOTIDE SEQUENCE [LARGE SCALE GENOMIC DNA]</scope>
    <source>
        <strain evidence="1 2">A4</strain>
    </source>
</reference>
<dbReference type="Proteomes" id="UP000234323">
    <property type="component" value="Unassembled WGS sequence"/>
</dbReference>
<dbReference type="VEuPathDB" id="FungiDB:RhiirFUN_008024"/>
<comment type="caution">
    <text evidence="1">The sequence shown here is derived from an EMBL/GenBank/DDBJ whole genome shotgun (WGS) entry which is preliminary data.</text>
</comment>
<proteinExistence type="predicted"/>
<protein>
    <submittedName>
        <fullName evidence="1">Uncharacterized protein</fullName>
    </submittedName>
</protein>
<dbReference type="VEuPathDB" id="FungiDB:FUN_009224"/>
<keyword evidence="2" id="KW-1185">Reference proteome</keyword>
<gene>
    <name evidence="1" type="ORF">RhiirA4_459549</name>
</gene>
<dbReference type="SUPFAM" id="SSF53098">
    <property type="entry name" value="Ribonuclease H-like"/>
    <property type="match status" value="1"/>
</dbReference>
<name>A0A2I1GEK0_9GLOM</name>
<sequence length="562" mass="66180">MILATERILEKQEYQKNFYVDNEKLFCDFCQGTALDHTKKNALDKHLKSKKHVNNVEKKRKDNERELMLRKSPKQEDIPFKKEDIPFEKTNIPFEKADTPFEKVDKPKNFFQEYCANGDAIANSSLLQEIQGKCLSVAFNMENSWVQEWLRNKRISIIVDETTDYYGQLMFNVFFVCGGQTNLASTEYPNIANNIPIAELVVKTLNYYNVSFDNVVFFIPNNSRYTLQVFQVLSPLLPRLKNNRCLVQILKSVGESWIYYKNFKFLTYIVLSIETSFIECPALEGRWNNLLNSLNFHDIDPNYNQNYNQYYGNLVLPLNHDLISWFKFIFWIDHHISQLRTFYIEEEMINPESKAIQELATVFKDPTKFFIFETFIMFVASNAKCIVDGYEYFKIKNKPIAPFVIRCLAYLEATLQLGSTYSVSDEVKVKFIENNVEPKPYTKMFHEAFQIASNTLKEQIDNHLALPMFNAVQCFDPRFIRTHCYNINSYSEIEEFKNPENNILEEWEVYCSLEEEFGNDELDLDNYWKNKTEMLPNLSRLALDYIWLPVSGLLSTELDCFI</sequence>